<evidence type="ECO:0000313" key="2">
    <source>
        <dbReference type="Proteomes" id="UP000308600"/>
    </source>
</evidence>
<dbReference type="EMBL" id="ML208400">
    <property type="protein sequence ID" value="TFK66591.1"/>
    <property type="molecule type" value="Genomic_DNA"/>
</dbReference>
<evidence type="ECO:0000313" key="1">
    <source>
        <dbReference type="EMBL" id="TFK66591.1"/>
    </source>
</evidence>
<name>A0ACD3ALI8_9AGAR</name>
<reference evidence="1 2" key="1">
    <citation type="journal article" date="2019" name="Nat. Ecol. Evol.">
        <title>Megaphylogeny resolves global patterns of mushroom evolution.</title>
        <authorList>
            <person name="Varga T."/>
            <person name="Krizsan K."/>
            <person name="Foldi C."/>
            <person name="Dima B."/>
            <person name="Sanchez-Garcia M."/>
            <person name="Sanchez-Ramirez S."/>
            <person name="Szollosi G.J."/>
            <person name="Szarkandi J.G."/>
            <person name="Papp V."/>
            <person name="Albert L."/>
            <person name="Andreopoulos W."/>
            <person name="Angelini C."/>
            <person name="Antonin V."/>
            <person name="Barry K.W."/>
            <person name="Bougher N.L."/>
            <person name="Buchanan P."/>
            <person name="Buyck B."/>
            <person name="Bense V."/>
            <person name="Catcheside P."/>
            <person name="Chovatia M."/>
            <person name="Cooper J."/>
            <person name="Damon W."/>
            <person name="Desjardin D."/>
            <person name="Finy P."/>
            <person name="Geml J."/>
            <person name="Haridas S."/>
            <person name="Hughes K."/>
            <person name="Justo A."/>
            <person name="Karasinski D."/>
            <person name="Kautmanova I."/>
            <person name="Kiss B."/>
            <person name="Kocsube S."/>
            <person name="Kotiranta H."/>
            <person name="LaButti K.M."/>
            <person name="Lechner B.E."/>
            <person name="Liimatainen K."/>
            <person name="Lipzen A."/>
            <person name="Lukacs Z."/>
            <person name="Mihaltcheva S."/>
            <person name="Morgado L.N."/>
            <person name="Niskanen T."/>
            <person name="Noordeloos M.E."/>
            <person name="Ohm R.A."/>
            <person name="Ortiz-Santana B."/>
            <person name="Ovrebo C."/>
            <person name="Racz N."/>
            <person name="Riley R."/>
            <person name="Savchenko A."/>
            <person name="Shiryaev A."/>
            <person name="Soop K."/>
            <person name="Spirin V."/>
            <person name="Szebenyi C."/>
            <person name="Tomsovsky M."/>
            <person name="Tulloss R.E."/>
            <person name="Uehling J."/>
            <person name="Grigoriev I.V."/>
            <person name="Vagvolgyi C."/>
            <person name="Papp T."/>
            <person name="Martin F.M."/>
            <person name="Miettinen O."/>
            <person name="Hibbett D.S."/>
            <person name="Nagy L.G."/>
        </authorList>
    </citation>
    <scope>NUCLEOTIDE SEQUENCE [LARGE SCALE GENOMIC DNA]</scope>
    <source>
        <strain evidence="1 2">NL-1719</strain>
    </source>
</reference>
<feature type="non-terminal residue" evidence="1">
    <location>
        <position position="225"/>
    </location>
</feature>
<keyword evidence="2" id="KW-1185">Reference proteome</keyword>
<protein>
    <submittedName>
        <fullName evidence="1">Uncharacterized protein</fullName>
    </submittedName>
</protein>
<sequence length="225" mass="25212">MTKQHYWLVYLAFLFTLTSTSPITSPENSESPPPKKPLILSPGYHVWFNLLWATLTAYPAYISLRILKLPLDQKTRESFTFVSGAIFARCTSYVLTAAFAGLVLPHRQNTGSESSILGTFADLAAWMVDPLLLASVFRSIHKQPLTHFTATFTHDTFDRVLLGSCVVSIFALAIISYVHPGPLPSGYTILKTAYSIYLAISLILIINSVVWGVILFRRWNQKRIT</sequence>
<gene>
    <name evidence="1" type="ORF">BDN72DRAFT_844152</name>
</gene>
<proteinExistence type="predicted"/>
<organism evidence="1 2">
    <name type="scientific">Pluteus cervinus</name>
    <dbReference type="NCBI Taxonomy" id="181527"/>
    <lineage>
        <taxon>Eukaryota</taxon>
        <taxon>Fungi</taxon>
        <taxon>Dikarya</taxon>
        <taxon>Basidiomycota</taxon>
        <taxon>Agaricomycotina</taxon>
        <taxon>Agaricomycetes</taxon>
        <taxon>Agaricomycetidae</taxon>
        <taxon>Agaricales</taxon>
        <taxon>Pluteineae</taxon>
        <taxon>Pluteaceae</taxon>
        <taxon>Pluteus</taxon>
    </lineage>
</organism>
<accession>A0ACD3ALI8</accession>
<dbReference type="Proteomes" id="UP000308600">
    <property type="component" value="Unassembled WGS sequence"/>
</dbReference>